<dbReference type="Gene3D" id="2.40.160.90">
    <property type="match status" value="1"/>
</dbReference>
<organism evidence="4 5">
    <name type="scientific">Glaesserella australis</name>
    <dbReference type="NCBI Taxonomy" id="2094024"/>
    <lineage>
        <taxon>Bacteria</taxon>
        <taxon>Pseudomonadati</taxon>
        <taxon>Pseudomonadota</taxon>
        <taxon>Gammaproteobacteria</taxon>
        <taxon>Pasteurellales</taxon>
        <taxon>Pasteurellaceae</taxon>
        <taxon>Glaesserella</taxon>
    </lineage>
</organism>
<sequence>MKKITLSLITVACALALTACSNGSKSGVDSYLNSKASEELKEAHKKAEDAQKAQQAAENKAKETEAAKLAAEQKVATLQAEKEAAEQSSTTSKAKLDELQKQLEEALKAQEIAEKNAEEAKKALEAKISAEKLADIKRVENNTSELKKGFENQATEEVSRTEIDAWSGLSITRKSNFSYVNGKVLAIEGQTLVDKPIIKEHKDLNQLIVDGKTITLFSKEEITNRRDQDTPSEQHNIKSLTNSDLAEGTNSTVTGKVGSLPKGRFGSTFEQMRYGYVTVDGKTSLFVQGHLTPESGSENSRYSHYYYGTERGTEGTTLRKLPSTGVFEYVGSAFYGKDGTYEQLSSKAIADFANKKVKVTLSDATSEKAVFGGNISGNTFAGTYNDITTKGAFYGSEAQDIGGMFYRTAGSDKDVHGVFGATKEGCTWRGCPELDANTLNDFTATE</sequence>
<name>A0A328BZX4_9PAST</name>
<reference evidence="5" key="1">
    <citation type="submission" date="2018-02" db="EMBL/GenBank/DDBJ databases">
        <title>Glaesserella australis sp. nov., isolated from the lungs of pigs.</title>
        <authorList>
            <person name="Turni C."/>
            <person name="Christensen H."/>
        </authorList>
    </citation>
    <scope>NUCLEOTIDE SEQUENCE [LARGE SCALE GENOMIC DNA]</scope>
    <source>
        <strain evidence="5">HS4635</strain>
    </source>
</reference>
<comment type="caution">
    <text evidence="4">The sequence shown here is derived from an EMBL/GenBank/DDBJ whole genome shotgun (WGS) entry which is preliminary data.</text>
</comment>
<dbReference type="AlphaFoldDB" id="A0A328BZX4"/>
<dbReference type="InterPro" id="IPR001677">
    <property type="entry name" value="TbpB_B_D"/>
</dbReference>
<feature type="chain" id="PRO_5016434718" description="Transferrin-binding protein B C-lobe/N-lobe beta-barrel domain-containing protein" evidence="2">
    <location>
        <begin position="22"/>
        <end position="446"/>
    </location>
</feature>
<proteinExistence type="predicted"/>
<evidence type="ECO:0000313" key="4">
    <source>
        <dbReference type="EMBL" id="RAL19908.1"/>
    </source>
</evidence>
<dbReference type="Proteomes" id="UP000248689">
    <property type="component" value="Unassembled WGS sequence"/>
</dbReference>
<dbReference type="OrthoDB" id="5678274at2"/>
<evidence type="ECO:0000256" key="1">
    <source>
        <dbReference type="SAM" id="MobiDB-lite"/>
    </source>
</evidence>
<feature type="compositionally biased region" description="Polar residues" evidence="1">
    <location>
        <begin position="231"/>
        <end position="252"/>
    </location>
</feature>
<feature type="domain" description="Transferrin-binding protein B C-lobe/N-lobe beta-barrel" evidence="3">
    <location>
        <begin position="321"/>
        <end position="423"/>
    </location>
</feature>
<keyword evidence="5" id="KW-1185">Reference proteome</keyword>
<evidence type="ECO:0000259" key="3">
    <source>
        <dbReference type="Pfam" id="PF01298"/>
    </source>
</evidence>
<protein>
    <recommendedName>
        <fullName evidence="3">Transferrin-binding protein B C-lobe/N-lobe beta-barrel domain-containing protein</fullName>
    </recommendedName>
</protein>
<accession>A0A328BZX4</accession>
<dbReference type="EMBL" id="PTPX01000001">
    <property type="protein sequence ID" value="RAL19908.1"/>
    <property type="molecule type" value="Genomic_DNA"/>
</dbReference>
<dbReference type="RefSeq" id="WP_111748949.1">
    <property type="nucleotide sequence ID" value="NZ_PTPX01000001.1"/>
</dbReference>
<keyword evidence="2" id="KW-0732">Signal</keyword>
<dbReference type="InterPro" id="IPR011250">
    <property type="entry name" value="OMP/PagP_B-barrel"/>
</dbReference>
<feature type="region of interest" description="Disordered" evidence="1">
    <location>
        <begin position="224"/>
        <end position="252"/>
    </location>
</feature>
<dbReference type="PROSITE" id="PS51257">
    <property type="entry name" value="PROKAR_LIPOPROTEIN"/>
    <property type="match status" value="1"/>
</dbReference>
<feature type="region of interest" description="Disordered" evidence="1">
    <location>
        <begin position="42"/>
        <end position="66"/>
    </location>
</feature>
<feature type="compositionally biased region" description="Basic and acidic residues" evidence="1">
    <location>
        <begin position="42"/>
        <end position="51"/>
    </location>
</feature>
<dbReference type="Pfam" id="PF01298">
    <property type="entry name" value="TbpB_B_D"/>
    <property type="match status" value="1"/>
</dbReference>
<feature type="signal peptide" evidence="2">
    <location>
        <begin position="1"/>
        <end position="21"/>
    </location>
</feature>
<gene>
    <name evidence="4" type="ORF">C5N92_00605</name>
</gene>
<evidence type="ECO:0000256" key="2">
    <source>
        <dbReference type="SAM" id="SignalP"/>
    </source>
</evidence>
<dbReference type="SUPFAM" id="SSF56925">
    <property type="entry name" value="OMPA-like"/>
    <property type="match status" value="1"/>
</dbReference>
<evidence type="ECO:0000313" key="5">
    <source>
        <dbReference type="Proteomes" id="UP000248689"/>
    </source>
</evidence>